<evidence type="ECO:0000313" key="4">
    <source>
        <dbReference type="EMBL" id="QTX03781.1"/>
    </source>
</evidence>
<sequence>MSAVSASEARQSLPAQLDRVERGEEIEITRHGRVVAVLVSPDALRLRRSSERTARADELGTRLEQSRRQPVRPVAANRRRIDRLAQAVRDDRAPR</sequence>
<dbReference type="PANTHER" id="PTHR35377">
    <property type="entry name" value="ANTITOXIN VAPB49-RELATED-RELATED"/>
    <property type="match status" value="1"/>
</dbReference>
<evidence type="ECO:0000256" key="1">
    <source>
        <dbReference type="ARBA" id="ARBA00009981"/>
    </source>
</evidence>
<feature type="compositionally biased region" description="Basic and acidic residues" evidence="3">
    <location>
        <begin position="48"/>
        <end position="67"/>
    </location>
</feature>
<evidence type="ECO:0000313" key="5">
    <source>
        <dbReference type="Proteomes" id="UP000671914"/>
    </source>
</evidence>
<protein>
    <recommendedName>
        <fullName evidence="2">Antitoxin</fullName>
    </recommendedName>
</protein>
<dbReference type="InterPro" id="IPR006442">
    <property type="entry name" value="Antitoxin_Phd/YefM"/>
</dbReference>
<feature type="region of interest" description="Disordered" evidence="3">
    <location>
        <begin position="48"/>
        <end position="95"/>
    </location>
</feature>
<name>A0A975FML5_9MICO</name>
<comment type="function">
    <text evidence="2">Antitoxin component of a type II toxin-antitoxin (TA) system.</text>
</comment>
<proteinExistence type="inferred from homology"/>
<dbReference type="EMBL" id="CP071696">
    <property type="protein sequence ID" value="QTX03781.1"/>
    <property type="molecule type" value="Genomic_DNA"/>
</dbReference>
<dbReference type="NCBIfam" id="TIGR01552">
    <property type="entry name" value="phd_fam"/>
    <property type="match status" value="1"/>
</dbReference>
<dbReference type="AlphaFoldDB" id="A0A975FML5"/>
<gene>
    <name evidence="4" type="ORF">G127AT_10655</name>
</gene>
<dbReference type="SUPFAM" id="SSF143120">
    <property type="entry name" value="YefM-like"/>
    <property type="match status" value="1"/>
</dbReference>
<dbReference type="KEGG" id="aarc:G127AT_10655"/>
<dbReference type="PANTHER" id="PTHR35377:SF8">
    <property type="entry name" value="ANTITOXIN VAPB22"/>
    <property type="match status" value="1"/>
</dbReference>
<dbReference type="Pfam" id="PF02604">
    <property type="entry name" value="PhdYeFM_antitox"/>
    <property type="match status" value="1"/>
</dbReference>
<dbReference type="Proteomes" id="UP000671914">
    <property type="component" value="Chromosome"/>
</dbReference>
<dbReference type="InterPro" id="IPR036165">
    <property type="entry name" value="YefM-like_sf"/>
</dbReference>
<comment type="similarity">
    <text evidence="1 2">Belongs to the phD/YefM antitoxin family.</text>
</comment>
<evidence type="ECO:0000256" key="3">
    <source>
        <dbReference type="SAM" id="MobiDB-lite"/>
    </source>
</evidence>
<accession>A0A975FML5</accession>
<keyword evidence="5" id="KW-1185">Reference proteome</keyword>
<dbReference type="RefSeq" id="WP_210896717.1">
    <property type="nucleotide sequence ID" value="NZ_CP071696.1"/>
</dbReference>
<organism evidence="4 5">
    <name type="scientific">Agromyces archimandritae</name>
    <dbReference type="NCBI Taxonomy" id="2781962"/>
    <lineage>
        <taxon>Bacteria</taxon>
        <taxon>Bacillati</taxon>
        <taxon>Actinomycetota</taxon>
        <taxon>Actinomycetes</taxon>
        <taxon>Micrococcales</taxon>
        <taxon>Microbacteriaceae</taxon>
        <taxon>Agromyces</taxon>
    </lineage>
</organism>
<reference evidence="4" key="1">
    <citation type="submission" date="2021-03" db="EMBL/GenBank/DDBJ databases">
        <title>Agromyces archimandritus sp. nov., isolated from the cockroach Archimandrita tessellata.</title>
        <authorList>
            <person name="Guzman J."/>
            <person name="Ortuzar M."/>
            <person name="Poehlein A."/>
            <person name="Daniel R."/>
            <person name="Trujillo M."/>
            <person name="Vilcinskas A."/>
        </authorList>
    </citation>
    <scope>NUCLEOTIDE SEQUENCE</scope>
    <source>
        <strain evidence="4">G127AT</strain>
    </source>
</reference>
<dbReference type="Gene3D" id="3.40.1620.10">
    <property type="entry name" value="YefM-like domain"/>
    <property type="match status" value="1"/>
</dbReference>
<dbReference type="InterPro" id="IPR051416">
    <property type="entry name" value="phD-YefM_TA_antitoxins"/>
</dbReference>
<evidence type="ECO:0000256" key="2">
    <source>
        <dbReference type="RuleBase" id="RU362080"/>
    </source>
</evidence>